<sequence>MDQVQSWRYISSALYGLGMTSKKGRRYEEITIQPTQRQILYVHRRNVVSVCFATACAAGVVPPPTFLLAPPYA</sequence>
<dbReference type="EMBL" id="ML743567">
    <property type="protein sequence ID" value="KAE8139209.1"/>
    <property type="molecule type" value="Genomic_DNA"/>
</dbReference>
<gene>
    <name evidence="1" type="ORF">BDV38DRAFT_243003</name>
</gene>
<accession>A0A5N6SZL3</accession>
<organism evidence="1 2">
    <name type="scientific">Aspergillus pseudotamarii</name>
    <dbReference type="NCBI Taxonomy" id="132259"/>
    <lineage>
        <taxon>Eukaryota</taxon>
        <taxon>Fungi</taxon>
        <taxon>Dikarya</taxon>
        <taxon>Ascomycota</taxon>
        <taxon>Pezizomycotina</taxon>
        <taxon>Eurotiomycetes</taxon>
        <taxon>Eurotiomycetidae</taxon>
        <taxon>Eurotiales</taxon>
        <taxon>Aspergillaceae</taxon>
        <taxon>Aspergillus</taxon>
        <taxon>Aspergillus subgen. Circumdati</taxon>
    </lineage>
</organism>
<proteinExistence type="predicted"/>
<evidence type="ECO:0000313" key="2">
    <source>
        <dbReference type="Proteomes" id="UP000325672"/>
    </source>
</evidence>
<name>A0A5N6SZL3_ASPPS</name>
<keyword evidence="2" id="KW-1185">Reference proteome</keyword>
<dbReference type="GeneID" id="43638380"/>
<dbReference type="RefSeq" id="XP_031915272.1">
    <property type="nucleotide sequence ID" value="XM_032054170.1"/>
</dbReference>
<dbReference type="AlphaFoldDB" id="A0A5N6SZL3"/>
<evidence type="ECO:0000313" key="1">
    <source>
        <dbReference type="EMBL" id="KAE8139209.1"/>
    </source>
</evidence>
<dbReference type="Proteomes" id="UP000325672">
    <property type="component" value="Unassembled WGS sequence"/>
</dbReference>
<protein>
    <submittedName>
        <fullName evidence="1">Uncharacterized protein</fullName>
    </submittedName>
</protein>
<reference evidence="1 2" key="1">
    <citation type="submission" date="2019-04" db="EMBL/GenBank/DDBJ databases">
        <title>Friends and foes A comparative genomics study of 23 Aspergillus species from section Flavi.</title>
        <authorList>
            <consortium name="DOE Joint Genome Institute"/>
            <person name="Kjaerbolling I."/>
            <person name="Vesth T."/>
            <person name="Frisvad J.C."/>
            <person name="Nybo J.L."/>
            <person name="Theobald S."/>
            <person name="Kildgaard S."/>
            <person name="Isbrandt T."/>
            <person name="Kuo A."/>
            <person name="Sato A."/>
            <person name="Lyhne E.K."/>
            <person name="Kogle M.E."/>
            <person name="Wiebenga A."/>
            <person name="Kun R.S."/>
            <person name="Lubbers R.J."/>
            <person name="Makela M.R."/>
            <person name="Barry K."/>
            <person name="Chovatia M."/>
            <person name="Clum A."/>
            <person name="Daum C."/>
            <person name="Haridas S."/>
            <person name="He G."/>
            <person name="LaButti K."/>
            <person name="Lipzen A."/>
            <person name="Mondo S."/>
            <person name="Riley R."/>
            <person name="Salamov A."/>
            <person name="Simmons B.A."/>
            <person name="Magnuson J.K."/>
            <person name="Henrissat B."/>
            <person name="Mortensen U.H."/>
            <person name="Larsen T.O."/>
            <person name="Devries R.P."/>
            <person name="Grigoriev I.V."/>
            <person name="Machida M."/>
            <person name="Baker S.E."/>
            <person name="Andersen M.R."/>
        </authorList>
    </citation>
    <scope>NUCLEOTIDE SEQUENCE [LARGE SCALE GENOMIC DNA]</scope>
    <source>
        <strain evidence="1 2">CBS 117625</strain>
    </source>
</reference>